<evidence type="ECO:0000256" key="1">
    <source>
        <dbReference type="SAM" id="MobiDB-lite"/>
    </source>
</evidence>
<dbReference type="EMBL" id="MCFH01000005">
    <property type="protein sequence ID" value="ORX57731.1"/>
    <property type="molecule type" value="Genomic_DNA"/>
</dbReference>
<accession>A0A1Y1VJ30</accession>
<name>A0A1Y1VJ30_9FUNG</name>
<keyword evidence="3" id="KW-1185">Reference proteome</keyword>
<comment type="caution">
    <text evidence="2">The sequence shown here is derived from an EMBL/GenBank/DDBJ whole genome shotgun (WGS) entry which is preliminary data.</text>
</comment>
<dbReference type="Proteomes" id="UP000193719">
    <property type="component" value="Unassembled WGS sequence"/>
</dbReference>
<reference evidence="2 3" key="1">
    <citation type="submission" date="2016-08" db="EMBL/GenBank/DDBJ databases">
        <title>Genomes of anaerobic fungi encode conserved fungal cellulosomes for biomass hydrolysis.</title>
        <authorList>
            <consortium name="DOE Joint Genome Institute"/>
            <person name="Haitjema C.H."/>
            <person name="Gilmore S.P."/>
            <person name="Henske J.K."/>
            <person name="Solomon K.V."/>
            <person name="De Groot R."/>
            <person name="Kuo A."/>
            <person name="Mondo S.J."/>
            <person name="Salamov A.A."/>
            <person name="Labutti K."/>
            <person name="Zhao Z."/>
            <person name="Chiniquy J."/>
            <person name="Barry K."/>
            <person name="Brewer H.M."/>
            <person name="Purvine S.O."/>
            <person name="Wright A.T."/>
            <person name="Boxma B."/>
            <person name="Van Alen T."/>
            <person name="Hackstein J.H."/>
            <person name="Baker S.E."/>
            <person name="Grigoriev I.V."/>
            <person name="O'Malley M.A."/>
        </authorList>
    </citation>
    <scope>NUCLEOTIDE SEQUENCE [LARGE SCALE GENOMIC DNA]</scope>
    <source>
        <strain evidence="3">finn</strain>
    </source>
</reference>
<evidence type="ECO:0000313" key="2">
    <source>
        <dbReference type="EMBL" id="ORX57731.1"/>
    </source>
</evidence>
<feature type="region of interest" description="Disordered" evidence="1">
    <location>
        <begin position="93"/>
        <end position="118"/>
    </location>
</feature>
<feature type="compositionally biased region" description="Low complexity" evidence="1">
    <location>
        <begin position="93"/>
        <end position="110"/>
    </location>
</feature>
<dbReference type="AlphaFoldDB" id="A0A1Y1VJ30"/>
<sequence length="448" mass="51290">MLYIIDILINMNLQLNKKNDKKEHNKLVYSSRIAINELNELRDLICSTSLEEIDDYCQEQQTQINIITEEEEINGDKVFQKNNINMNDHHNTIIPKNISSNNISPFNSNSKKNKKPKPPKIKIIDECSNNNDNILITSPLYRKQMENLNSITSSNNYIKETIINKASTLQDYNVNIKDLKTKFESNKSISQNSQDYSFLAQSKSGFKAVGKNETIIKKINNSDDESIVKIPNKKTIEKELSKSLISVQKNSRRRLADIEKNSYDISISNNLNFLKSQDSLESKNILNVNTIRSYEHSPLHNNYLYETEGKRNVINSVFSISGSINGGINNKIVQGCNKKLNDISQNNSIGNEPNNNHNESFINNSKEESFLDITKSNLFENIFNISPLKTLSTFNLDVFNKNQTNTNVIVSNRSTKQKELTDLLETSKKEYKKEDNNDDLNLLELMDG</sequence>
<proteinExistence type="predicted"/>
<reference evidence="2 3" key="2">
    <citation type="submission" date="2016-08" db="EMBL/GenBank/DDBJ databases">
        <title>Pervasive Adenine N6-methylation of Active Genes in Fungi.</title>
        <authorList>
            <consortium name="DOE Joint Genome Institute"/>
            <person name="Mondo S.J."/>
            <person name="Dannebaum R.O."/>
            <person name="Kuo R.C."/>
            <person name="Labutti K."/>
            <person name="Haridas S."/>
            <person name="Kuo A."/>
            <person name="Salamov A."/>
            <person name="Ahrendt S.R."/>
            <person name="Lipzen A."/>
            <person name="Sullivan W."/>
            <person name="Andreopoulos W.B."/>
            <person name="Clum A."/>
            <person name="Lindquist E."/>
            <person name="Daum C."/>
            <person name="Ramamoorthy G.K."/>
            <person name="Gryganskyi A."/>
            <person name="Culley D."/>
            <person name="Magnuson J.K."/>
            <person name="James T.Y."/>
            <person name="O'Malley M.A."/>
            <person name="Stajich J.E."/>
            <person name="Spatafora J.W."/>
            <person name="Visel A."/>
            <person name="Grigoriev I.V."/>
        </authorList>
    </citation>
    <scope>NUCLEOTIDE SEQUENCE [LARGE SCALE GENOMIC DNA]</scope>
    <source>
        <strain evidence="3">finn</strain>
    </source>
</reference>
<gene>
    <name evidence="2" type="ORF">BCR36DRAFT_409210</name>
</gene>
<protein>
    <submittedName>
        <fullName evidence="2">Uncharacterized protein</fullName>
    </submittedName>
</protein>
<organism evidence="2 3">
    <name type="scientific">Piromyces finnis</name>
    <dbReference type="NCBI Taxonomy" id="1754191"/>
    <lineage>
        <taxon>Eukaryota</taxon>
        <taxon>Fungi</taxon>
        <taxon>Fungi incertae sedis</taxon>
        <taxon>Chytridiomycota</taxon>
        <taxon>Chytridiomycota incertae sedis</taxon>
        <taxon>Neocallimastigomycetes</taxon>
        <taxon>Neocallimastigales</taxon>
        <taxon>Neocallimastigaceae</taxon>
        <taxon>Piromyces</taxon>
    </lineage>
</organism>
<evidence type="ECO:0000313" key="3">
    <source>
        <dbReference type="Proteomes" id="UP000193719"/>
    </source>
</evidence>